<reference evidence="2 3" key="1">
    <citation type="journal article" date="2014" name="Int. J. Syst. Evol. Microbiol.">
        <title>Nitrososphaera viennensis gen. nov., sp. nov., an aerobic and mesophilic, ammonia-oxidizing archaeon from soil and a member of the archaeal phylum Thaumarchaeota.</title>
        <authorList>
            <person name="Stieglmeier M."/>
            <person name="Klingl A."/>
            <person name="Alves R.J."/>
            <person name="Rittmann S.K."/>
            <person name="Melcher M."/>
            <person name="Leisch N."/>
            <person name="Schleper C."/>
        </authorList>
    </citation>
    <scope>NUCLEOTIDE SEQUENCE [LARGE SCALE GENOMIC DNA]</scope>
    <source>
        <strain evidence="2">EN76</strain>
    </source>
</reference>
<protein>
    <submittedName>
        <fullName evidence="2">Cupin domain-containing protein</fullName>
    </submittedName>
</protein>
<dbReference type="SUPFAM" id="SSF51182">
    <property type="entry name" value="RmlC-like cupins"/>
    <property type="match status" value="1"/>
</dbReference>
<accession>A0A060HIE9</accession>
<dbReference type="Pfam" id="PF07883">
    <property type="entry name" value="Cupin_2"/>
    <property type="match status" value="1"/>
</dbReference>
<gene>
    <name evidence="2" type="ORF">NVIE_010800</name>
</gene>
<dbReference type="KEGG" id="nvn:NVIE_010800"/>
<dbReference type="RefSeq" id="WP_075054344.1">
    <property type="nucleotide sequence ID" value="NZ_CP007536.1"/>
</dbReference>
<keyword evidence="3" id="KW-1185">Reference proteome</keyword>
<feature type="domain" description="Cupin type-2" evidence="1">
    <location>
        <begin position="38"/>
        <end position="102"/>
    </location>
</feature>
<dbReference type="AlphaFoldDB" id="A0A060HIE9"/>
<dbReference type="HOGENOM" id="CLU_149791_1_1_2"/>
<dbReference type="EMBL" id="CP007536">
    <property type="protein sequence ID" value="AIC15308.1"/>
    <property type="molecule type" value="Genomic_DNA"/>
</dbReference>
<dbReference type="GeneID" id="74946339"/>
<dbReference type="InterPro" id="IPR011051">
    <property type="entry name" value="RmlC_Cupin_sf"/>
</dbReference>
<sequence>MKKDNSGQAFDLDDLLARIDKDSYWVDFIKVRHLEAGVLRLYPGEEDTQTPHDADELYFVAEGSGFISMGKESKAVKKGSVLFVPAHMPHHFYGNKDTLVVLYMFAE</sequence>
<dbReference type="OrthoDB" id="190812at2157"/>
<proteinExistence type="predicted"/>
<dbReference type="STRING" id="926571.NVIE_010800"/>
<dbReference type="InterPro" id="IPR013096">
    <property type="entry name" value="Cupin_2"/>
</dbReference>
<evidence type="ECO:0000313" key="3">
    <source>
        <dbReference type="Proteomes" id="UP000027093"/>
    </source>
</evidence>
<organism evidence="2 3">
    <name type="scientific">Nitrososphaera viennensis EN76</name>
    <dbReference type="NCBI Taxonomy" id="926571"/>
    <lineage>
        <taxon>Archaea</taxon>
        <taxon>Nitrososphaerota</taxon>
        <taxon>Nitrososphaeria</taxon>
        <taxon>Nitrososphaerales</taxon>
        <taxon>Nitrososphaeraceae</taxon>
        <taxon>Nitrososphaera</taxon>
    </lineage>
</organism>
<name>A0A060HIE9_9ARCH</name>
<evidence type="ECO:0000259" key="1">
    <source>
        <dbReference type="Pfam" id="PF07883"/>
    </source>
</evidence>
<dbReference type="Proteomes" id="UP000027093">
    <property type="component" value="Chromosome"/>
</dbReference>
<dbReference type="Gene3D" id="2.60.120.10">
    <property type="entry name" value="Jelly Rolls"/>
    <property type="match status" value="1"/>
</dbReference>
<dbReference type="InterPro" id="IPR014710">
    <property type="entry name" value="RmlC-like_jellyroll"/>
</dbReference>
<evidence type="ECO:0000313" key="2">
    <source>
        <dbReference type="EMBL" id="AIC15308.1"/>
    </source>
</evidence>